<proteinExistence type="predicted"/>
<dbReference type="OrthoDB" id="3197626at2759"/>
<feature type="transmembrane region" description="Helical" evidence="1">
    <location>
        <begin position="205"/>
        <end position="228"/>
    </location>
</feature>
<feature type="transmembrane region" description="Helical" evidence="1">
    <location>
        <begin position="123"/>
        <end position="142"/>
    </location>
</feature>
<dbReference type="RefSeq" id="XP_001882884.1">
    <property type="nucleotide sequence ID" value="XM_001882849.1"/>
</dbReference>
<protein>
    <submittedName>
        <fullName evidence="2">Predicted protein</fullName>
    </submittedName>
</protein>
<feature type="transmembrane region" description="Helical" evidence="1">
    <location>
        <begin position="20"/>
        <end position="45"/>
    </location>
</feature>
<dbReference type="AlphaFoldDB" id="B0DFS3"/>
<gene>
    <name evidence="2" type="ORF">LACBIDRAFT_299969</name>
</gene>
<keyword evidence="3" id="KW-1185">Reference proteome</keyword>
<keyword evidence="1" id="KW-0812">Transmembrane</keyword>
<reference evidence="2 3" key="1">
    <citation type="journal article" date="2008" name="Nature">
        <title>The genome of Laccaria bicolor provides insights into mycorrhizal symbiosis.</title>
        <authorList>
            <person name="Martin F."/>
            <person name="Aerts A."/>
            <person name="Ahren D."/>
            <person name="Brun A."/>
            <person name="Danchin E.G.J."/>
            <person name="Duchaussoy F."/>
            <person name="Gibon J."/>
            <person name="Kohler A."/>
            <person name="Lindquist E."/>
            <person name="Pereda V."/>
            <person name="Salamov A."/>
            <person name="Shapiro H.J."/>
            <person name="Wuyts J."/>
            <person name="Blaudez D."/>
            <person name="Buee M."/>
            <person name="Brokstein P."/>
            <person name="Canbaeck B."/>
            <person name="Cohen D."/>
            <person name="Courty P.E."/>
            <person name="Coutinho P.M."/>
            <person name="Delaruelle C."/>
            <person name="Detter J.C."/>
            <person name="Deveau A."/>
            <person name="DiFazio S."/>
            <person name="Duplessis S."/>
            <person name="Fraissinet-Tachet L."/>
            <person name="Lucic E."/>
            <person name="Frey-Klett P."/>
            <person name="Fourrey C."/>
            <person name="Feussner I."/>
            <person name="Gay G."/>
            <person name="Grimwood J."/>
            <person name="Hoegger P.J."/>
            <person name="Jain P."/>
            <person name="Kilaru S."/>
            <person name="Labbe J."/>
            <person name="Lin Y.C."/>
            <person name="Legue V."/>
            <person name="Le Tacon F."/>
            <person name="Marmeisse R."/>
            <person name="Melayah D."/>
            <person name="Montanini B."/>
            <person name="Muratet M."/>
            <person name="Nehls U."/>
            <person name="Niculita-Hirzel H."/>
            <person name="Oudot-Le Secq M.P."/>
            <person name="Peter M."/>
            <person name="Quesneville H."/>
            <person name="Rajashekar B."/>
            <person name="Reich M."/>
            <person name="Rouhier N."/>
            <person name="Schmutz J."/>
            <person name="Yin T."/>
            <person name="Chalot M."/>
            <person name="Henrissat B."/>
            <person name="Kuees U."/>
            <person name="Lucas S."/>
            <person name="Van de Peer Y."/>
            <person name="Podila G.K."/>
            <person name="Polle A."/>
            <person name="Pukkila P.J."/>
            <person name="Richardson P.M."/>
            <person name="Rouze P."/>
            <person name="Sanders I.R."/>
            <person name="Stajich J.E."/>
            <person name="Tunlid A."/>
            <person name="Tuskan G."/>
            <person name="Grigoriev I.V."/>
        </authorList>
    </citation>
    <scope>NUCLEOTIDE SEQUENCE [LARGE SCALE GENOMIC DNA]</scope>
    <source>
        <strain evidence="3">S238N-H82 / ATCC MYA-4686</strain>
    </source>
</reference>
<feature type="transmembrane region" description="Helical" evidence="1">
    <location>
        <begin position="57"/>
        <end position="77"/>
    </location>
</feature>
<evidence type="ECO:0000313" key="3">
    <source>
        <dbReference type="Proteomes" id="UP000001194"/>
    </source>
</evidence>
<keyword evidence="1" id="KW-0472">Membrane</keyword>
<accession>B0DFS3</accession>
<dbReference type="GeneID" id="6078493"/>
<dbReference type="Proteomes" id="UP000001194">
    <property type="component" value="Unassembled WGS sequence"/>
</dbReference>
<organism evidence="3">
    <name type="scientific">Laccaria bicolor (strain S238N-H82 / ATCC MYA-4686)</name>
    <name type="common">Bicoloured deceiver</name>
    <name type="synonym">Laccaria laccata var. bicolor</name>
    <dbReference type="NCBI Taxonomy" id="486041"/>
    <lineage>
        <taxon>Eukaryota</taxon>
        <taxon>Fungi</taxon>
        <taxon>Dikarya</taxon>
        <taxon>Basidiomycota</taxon>
        <taxon>Agaricomycotina</taxon>
        <taxon>Agaricomycetes</taxon>
        <taxon>Agaricomycetidae</taxon>
        <taxon>Agaricales</taxon>
        <taxon>Agaricineae</taxon>
        <taxon>Hydnangiaceae</taxon>
        <taxon>Laccaria</taxon>
    </lineage>
</organism>
<feature type="transmembrane region" description="Helical" evidence="1">
    <location>
        <begin position="89"/>
        <end position="111"/>
    </location>
</feature>
<name>B0DFS3_LACBS</name>
<dbReference type="KEGG" id="lbc:LACBIDRAFT_299969"/>
<dbReference type="HOGENOM" id="CLU_059054_0_0_1"/>
<feature type="transmembrane region" description="Helical" evidence="1">
    <location>
        <begin position="162"/>
        <end position="184"/>
    </location>
</feature>
<evidence type="ECO:0000313" key="2">
    <source>
        <dbReference type="EMBL" id="EDR06512.1"/>
    </source>
</evidence>
<keyword evidence="1" id="KW-1133">Transmembrane helix</keyword>
<dbReference type="InParanoid" id="B0DFS3"/>
<sequence>MPNWKSLAELQNDAVAFVKLIHVLFGVYAYEWVLSLDFDFGFLLGRRKFRWPMIFYFANRYLLLSALVGIPLIHSIISVDVTSKVSCQALYTFNQIAGSAAMGLANINLSIRTMAIWSQNKYIIGLLILITLGHWSLILQGIQLKATWVDGLGCVITQTNNTILAANFIYSMCFDFIVLVLNTYKLLKFNDKTANLLGRSRLSRMLFEDGLIFFSIAFLANLFATVFMLLDLNLIMTVINVPAIIVSSIVACRAVRRLTNFANSGLEVQ</sequence>
<feature type="transmembrane region" description="Helical" evidence="1">
    <location>
        <begin position="234"/>
        <end position="255"/>
    </location>
</feature>
<evidence type="ECO:0000256" key="1">
    <source>
        <dbReference type="SAM" id="Phobius"/>
    </source>
</evidence>
<dbReference type="EMBL" id="DS547108">
    <property type="protein sequence ID" value="EDR06512.1"/>
    <property type="molecule type" value="Genomic_DNA"/>
</dbReference>